<organism evidence="9 10">
    <name type="scientific">Synchytrium endobioticum</name>
    <dbReference type="NCBI Taxonomy" id="286115"/>
    <lineage>
        <taxon>Eukaryota</taxon>
        <taxon>Fungi</taxon>
        <taxon>Fungi incertae sedis</taxon>
        <taxon>Chytridiomycota</taxon>
        <taxon>Chytridiomycota incertae sedis</taxon>
        <taxon>Chytridiomycetes</taxon>
        <taxon>Synchytriales</taxon>
        <taxon>Synchytriaceae</taxon>
        <taxon>Synchytrium</taxon>
    </lineage>
</organism>
<dbReference type="GO" id="GO:0016853">
    <property type="term" value="F:isomerase activity"/>
    <property type="evidence" value="ECO:0007669"/>
    <property type="project" value="UniProtKB-KW"/>
</dbReference>
<evidence type="ECO:0000256" key="5">
    <source>
        <dbReference type="ARBA" id="ARBA00023002"/>
    </source>
</evidence>
<name>A0A507CIR4_9FUNG</name>
<dbReference type="VEuPathDB" id="FungiDB:SeMB42_g06352"/>
<dbReference type="GO" id="GO:0050577">
    <property type="term" value="F:GDP-L-fucose synthase activity"/>
    <property type="evidence" value="ECO:0007669"/>
    <property type="project" value="UniProtKB-EC"/>
</dbReference>
<dbReference type="InterPro" id="IPR028614">
    <property type="entry name" value="GDP_fucose/colitose_synth"/>
</dbReference>
<evidence type="ECO:0000259" key="8">
    <source>
        <dbReference type="Pfam" id="PF01370"/>
    </source>
</evidence>
<dbReference type="Gene3D" id="3.90.25.10">
    <property type="entry name" value="UDP-galactose 4-epimerase, domain 1"/>
    <property type="match status" value="1"/>
</dbReference>
<feature type="compositionally biased region" description="Low complexity" evidence="7">
    <location>
        <begin position="487"/>
        <end position="496"/>
    </location>
</feature>
<evidence type="ECO:0000256" key="2">
    <source>
        <dbReference type="ARBA" id="ARBA00005959"/>
    </source>
</evidence>
<dbReference type="CDD" id="cd05239">
    <property type="entry name" value="GDP_FS_SDR_e"/>
    <property type="match status" value="1"/>
</dbReference>
<feature type="compositionally biased region" description="Low complexity" evidence="7">
    <location>
        <begin position="467"/>
        <end position="478"/>
    </location>
</feature>
<keyword evidence="10" id="KW-1185">Reference proteome</keyword>
<comment type="similarity">
    <text evidence="2">Belongs to the NAD(P)-dependent epimerase/dehydratase family. Fucose synthase subfamily.</text>
</comment>
<keyword evidence="6" id="KW-0413">Isomerase</keyword>
<sequence length="612" mass="68170">MSGSSRAAANADHNELILVTGGSGLVGKAILNVIGTDADPTFAKKDGEKWVFLSSKDGDLRNYDASKAIFERYKPTHVIHLAARVGGLFANMHYKADFYRDNAMINDNIIHLCFLYKVQKLVSCLSTCIFPDMTKYPIDETMIHNGPPHESNFGYAYAKRMIDVINKAYHDQHGCQFTSVIPTNIFGPHDNFNLEDSHVIPGLIHKCYLAKKNDTKFIVSGSGTPLRQFIYSYDLARLFVWALRQYKEIDPIILSVGEEEEVTIRQVADAIVKAMEFEGTYEWDTSKADGQYKKTASNAKLRKYLPDYKFVPFEQALTGTVKWFLDHADSVRKPVLWCNRTCDLVNLHAASLETGETAWVKETHLEEATSEYINLPGSCSFSVAAECIKRRDTKTLVLKWHQSRKKSGNPLRRIRPMDGMRSMLSRRPILSVGMGVNPASNPLKSTIMQSFSWLLSDELLSATGRNPPKSSPRSSPKPDVAPLGPSAAANSATDAAVYKRKTPRRQKKPNPTTPAPSKLKAGPSTGTAHSETDIKRINRNAALASLRKRAVKRSWSDATSGDDVTLAPVSLKRQRSHLNCEPYVCNGPYSTIVLLATKQHHGTCIMEMIPFT</sequence>
<keyword evidence="4" id="KW-0521">NADP</keyword>
<evidence type="ECO:0000256" key="6">
    <source>
        <dbReference type="ARBA" id="ARBA00023235"/>
    </source>
</evidence>
<dbReference type="PANTHER" id="PTHR43238">
    <property type="entry name" value="GDP-L-FUCOSE SYNTHASE"/>
    <property type="match status" value="1"/>
</dbReference>
<dbReference type="Proteomes" id="UP000317494">
    <property type="component" value="Unassembled WGS sequence"/>
</dbReference>
<dbReference type="UniPathway" id="UPA00128">
    <property type="reaction ID" value="UER00191"/>
</dbReference>
<dbReference type="EMBL" id="QEAN01000351">
    <property type="protein sequence ID" value="TPX39481.1"/>
    <property type="molecule type" value="Genomic_DNA"/>
</dbReference>
<evidence type="ECO:0000256" key="1">
    <source>
        <dbReference type="ARBA" id="ARBA00004883"/>
    </source>
</evidence>
<dbReference type="AlphaFoldDB" id="A0A507CIR4"/>
<evidence type="ECO:0000313" key="9">
    <source>
        <dbReference type="EMBL" id="TPX39481.1"/>
    </source>
</evidence>
<dbReference type="InterPro" id="IPR001509">
    <property type="entry name" value="Epimerase_deHydtase"/>
</dbReference>
<evidence type="ECO:0000256" key="7">
    <source>
        <dbReference type="SAM" id="MobiDB-lite"/>
    </source>
</evidence>
<evidence type="ECO:0000313" key="10">
    <source>
        <dbReference type="Proteomes" id="UP000317494"/>
    </source>
</evidence>
<dbReference type="STRING" id="286115.A0A507CIR4"/>
<keyword evidence="5" id="KW-0560">Oxidoreductase</keyword>
<evidence type="ECO:0000256" key="4">
    <source>
        <dbReference type="ARBA" id="ARBA00022857"/>
    </source>
</evidence>
<protein>
    <recommendedName>
        <fullName evidence="3">GDP-L-fucose synthase</fullName>
        <ecNumber evidence="3">1.1.1.271</ecNumber>
    </recommendedName>
</protein>
<accession>A0A507CIR4</accession>
<dbReference type="Pfam" id="PF01370">
    <property type="entry name" value="Epimerase"/>
    <property type="match status" value="1"/>
</dbReference>
<dbReference type="PANTHER" id="PTHR43238:SF1">
    <property type="entry name" value="GDP-L-FUCOSE SYNTHASE"/>
    <property type="match status" value="1"/>
</dbReference>
<feature type="compositionally biased region" description="Basic residues" evidence="7">
    <location>
        <begin position="498"/>
        <end position="508"/>
    </location>
</feature>
<evidence type="ECO:0000256" key="3">
    <source>
        <dbReference type="ARBA" id="ARBA00012371"/>
    </source>
</evidence>
<dbReference type="HAMAP" id="MF_00956">
    <property type="entry name" value="GDP_fucose_synth"/>
    <property type="match status" value="1"/>
</dbReference>
<comment type="pathway">
    <text evidence="1">Nucleotide-sugar biosynthesis; GDP-L-fucose biosynthesis via de novo pathway; GDP-L-fucose from GDP-alpha-D-mannose: step 2/2.</text>
</comment>
<feature type="region of interest" description="Disordered" evidence="7">
    <location>
        <begin position="462"/>
        <end position="536"/>
    </location>
</feature>
<proteinExistence type="inferred from homology"/>
<dbReference type="GO" id="GO:0042351">
    <property type="term" value="P:'de novo' GDP-L-fucose biosynthetic process"/>
    <property type="evidence" value="ECO:0007669"/>
    <property type="project" value="UniProtKB-UniPathway"/>
</dbReference>
<gene>
    <name evidence="9" type="ORF">SeMB42_g06352</name>
</gene>
<dbReference type="EC" id="1.1.1.271" evidence="3"/>
<comment type="caution">
    <text evidence="9">The sequence shown here is derived from an EMBL/GenBank/DDBJ whole genome shotgun (WGS) entry which is preliminary data.</text>
</comment>
<dbReference type="Gene3D" id="3.40.50.720">
    <property type="entry name" value="NAD(P)-binding Rossmann-like Domain"/>
    <property type="match status" value="1"/>
</dbReference>
<feature type="domain" description="NAD-dependent epimerase/dehydratase" evidence="8">
    <location>
        <begin position="17"/>
        <end position="254"/>
    </location>
</feature>
<reference evidence="9 10" key="1">
    <citation type="journal article" date="2019" name="Sci. Rep.">
        <title>Comparative genomics of chytrid fungi reveal insights into the obligate biotrophic and pathogenic lifestyle of Synchytrium endobioticum.</title>
        <authorList>
            <person name="van de Vossenberg B.T.L.H."/>
            <person name="Warris S."/>
            <person name="Nguyen H.D.T."/>
            <person name="van Gent-Pelzer M.P.E."/>
            <person name="Joly D.L."/>
            <person name="van de Geest H.C."/>
            <person name="Bonants P.J.M."/>
            <person name="Smith D.S."/>
            <person name="Levesque C.A."/>
            <person name="van der Lee T.A.J."/>
        </authorList>
    </citation>
    <scope>NUCLEOTIDE SEQUENCE [LARGE SCALE GENOMIC DNA]</scope>
    <source>
        <strain evidence="9 10">MB42</strain>
    </source>
</reference>
<dbReference type="InterPro" id="IPR036291">
    <property type="entry name" value="NAD(P)-bd_dom_sf"/>
</dbReference>
<dbReference type="SUPFAM" id="SSF51735">
    <property type="entry name" value="NAD(P)-binding Rossmann-fold domains"/>
    <property type="match status" value="1"/>
</dbReference>